<dbReference type="AlphaFoldDB" id="A0A811LHC2"/>
<accession>A0A811LHC2</accession>
<dbReference type="OrthoDB" id="10368906at2759"/>
<evidence type="ECO:0000313" key="1">
    <source>
        <dbReference type="EMBL" id="CAD5227590.1"/>
    </source>
</evidence>
<dbReference type="Proteomes" id="UP000783686">
    <property type="component" value="Unassembled WGS sequence"/>
</dbReference>
<gene>
    <name evidence="1" type="ORF">BOKJ2_LOCUS12249</name>
</gene>
<dbReference type="Proteomes" id="UP000614601">
    <property type="component" value="Unassembled WGS sequence"/>
</dbReference>
<evidence type="ECO:0000313" key="2">
    <source>
        <dbReference type="Proteomes" id="UP000614601"/>
    </source>
</evidence>
<comment type="caution">
    <text evidence="1">The sequence shown here is derived from an EMBL/GenBank/DDBJ whole genome shotgun (WGS) entry which is preliminary data.</text>
</comment>
<proteinExistence type="predicted"/>
<name>A0A811LHC2_9BILA</name>
<dbReference type="EMBL" id="CAJFDH010000006">
    <property type="protein sequence ID" value="CAD5227590.1"/>
    <property type="molecule type" value="Genomic_DNA"/>
</dbReference>
<protein>
    <submittedName>
        <fullName evidence="1">Uncharacterized protein</fullName>
    </submittedName>
</protein>
<reference evidence="1" key="1">
    <citation type="submission" date="2020-09" db="EMBL/GenBank/DDBJ databases">
        <authorList>
            <person name="Kikuchi T."/>
        </authorList>
    </citation>
    <scope>NUCLEOTIDE SEQUENCE</scope>
    <source>
        <strain evidence="1">SH1</strain>
    </source>
</reference>
<keyword evidence="2" id="KW-1185">Reference proteome</keyword>
<organism evidence="1 2">
    <name type="scientific">Bursaphelenchus okinawaensis</name>
    <dbReference type="NCBI Taxonomy" id="465554"/>
    <lineage>
        <taxon>Eukaryota</taxon>
        <taxon>Metazoa</taxon>
        <taxon>Ecdysozoa</taxon>
        <taxon>Nematoda</taxon>
        <taxon>Chromadorea</taxon>
        <taxon>Rhabditida</taxon>
        <taxon>Tylenchina</taxon>
        <taxon>Tylenchomorpha</taxon>
        <taxon>Aphelenchoidea</taxon>
        <taxon>Aphelenchoididae</taxon>
        <taxon>Bursaphelenchus</taxon>
    </lineage>
</organism>
<sequence length="132" mass="15277">MRLLGKASGVVVQELNDPYDHSEELQLLRTAAFAAAIHGQIRPSDDPYLTNLDDTVRQDAYRVNVLSKAMKSHRLYYLHLAQTLTHLKDYGIELDFEELPKREKLLYNLDTTGHIFRYCNVFGIENLKPQCR</sequence>
<dbReference type="EMBL" id="CAJFCW020000006">
    <property type="protein sequence ID" value="CAG9123406.1"/>
    <property type="molecule type" value="Genomic_DNA"/>
</dbReference>